<evidence type="ECO:0000256" key="1">
    <source>
        <dbReference type="PROSITE-ProRule" id="PRU10141"/>
    </source>
</evidence>
<dbReference type="GO" id="GO:0048598">
    <property type="term" value="P:embryonic morphogenesis"/>
    <property type="evidence" value="ECO:0007669"/>
    <property type="project" value="TreeGrafter"/>
</dbReference>
<evidence type="ECO:0000259" key="2">
    <source>
        <dbReference type="PROSITE" id="PS50011"/>
    </source>
</evidence>
<dbReference type="PROSITE" id="PS00107">
    <property type="entry name" value="PROTEIN_KINASE_ATP"/>
    <property type="match status" value="1"/>
</dbReference>
<feature type="binding site" evidence="1">
    <location>
        <position position="97"/>
    </location>
    <ligand>
        <name>ATP</name>
        <dbReference type="ChEBI" id="CHEBI:30616"/>
    </ligand>
</feature>
<dbReference type="GO" id="GO:0005524">
    <property type="term" value="F:ATP binding"/>
    <property type="evidence" value="ECO:0007669"/>
    <property type="project" value="UniProtKB-UniRule"/>
</dbReference>
<dbReference type="Gene3D" id="1.10.510.10">
    <property type="entry name" value="Transferase(Phosphotransferase) domain 1"/>
    <property type="match status" value="1"/>
</dbReference>
<dbReference type="PANTHER" id="PTHR22988:SF73">
    <property type="entry name" value="RHO-ASSOCIATED PROTEIN KINASE"/>
    <property type="match status" value="1"/>
</dbReference>
<organism evidence="3 4">
    <name type="scientific">Ancylostoma ceylanicum</name>
    <dbReference type="NCBI Taxonomy" id="53326"/>
    <lineage>
        <taxon>Eukaryota</taxon>
        <taxon>Metazoa</taxon>
        <taxon>Ecdysozoa</taxon>
        <taxon>Nematoda</taxon>
        <taxon>Chromadorea</taxon>
        <taxon>Rhabditida</taxon>
        <taxon>Rhabditina</taxon>
        <taxon>Rhabditomorpha</taxon>
        <taxon>Strongyloidea</taxon>
        <taxon>Ancylostomatidae</taxon>
        <taxon>Ancylostomatinae</taxon>
        <taxon>Ancylostoma</taxon>
    </lineage>
</organism>
<dbReference type="SMART" id="SM00220">
    <property type="entry name" value="S_TKc"/>
    <property type="match status" value="1"/>
</dbReference>
<dbReference type="AlphaFoldDB" id="A0A0D6LI75"/>
<evidence type="ECO:0000313" key="3">
    <source>
        <dbReference type="EMBL" id="EPB70893.1"/>
    </source>
</evidence>
<evidence type="ECO:0000313" key="4">
    <source>
        <dbReference type="Proteomes" id="UP000054495"/>
    </source>
</evidence>
<dbReference type="SUPFAM" id="SSF56112">
    <property type="entry name" value="Protein kinase-like (PK-like)"/>
    <property type="match status" value="1"/>
</dbReference>
<dbReference type="GO" id="GO:0007266">
    <property type="term" value="P:Rho protein signal transduction"/>
    <property type="evidence" value="ECO:0007669"/>
    <property type="project" value="TreeGrafter"/>
</dbReference>
<dbReference type="Gene3D" id="3.30.200.20">
    <property type="entry name" value="Phosphorylase Kinase, domain 1"/>
    <property type="match status" value="1"/>
</dbReference>
<gene>
    <name evidence="3" type="ORF">ANCCEY_10017</name>
</gene>
<dbReference type="GO" id="GO:0072518">
    <property type="term" value="F:Rho-dependent protein serine/threonine kinase activity"/>
    <property type="evidence" value="ECO:0007669"/>
    <property type="project" value="TreeGrafter"/>
</dbReference>
<dbReference type="Proteomes" id="UP000054495">
    <property type="component" value="Unassembled WGS sequence"/>
</dbReference>
<dbReference type="FunFam" id="3.30.200.20:FF:000072">
    <property type="entry name" value="Rho-associated protein kinase 2"/>
    <property type="match status" value="1"/>
</dbReference>
<keyword evidence="1" id="KW-0067">ATP-binding</keyword>
<dbReference type="EMBL" id="KE125154">
    <property type="protein sequence ID" value="EPB70893.1"/>
    <property type="molecule type" value="Genomic_DNA"/>
</dbReference>
<dbReference type="PANTHER" id="PTHR22988">
    <property type="entry name" value="MYOTONIC DYSTROPHY S/T KINASE-RELATED"/>
    <property type="match status" value="1"/>
</dbReference>
<dbReference type="InterPro" id="IPR011009">
    <property type="entry name" value="Kinase-like_dom_sf"/>
</dbReference>
<dbReference type="InterPro" id="IPR050839">
    <property type="entry name" value="Rho-assoc_Ser/Thr_Kinase"/>
</dbReference>
<dbReference type="GO" id="GO:0000281">
    <property type="term" value="P:mitotic cytokinesis"/>
    <property type="evidence" value="ECO:0007669"/>
    <property type="project" value="TreeGrafter"/>
</dbReference>
<dbReference type="GO" id="GO:0031032">
    <property type="term" value="P:actomyosin structure organization"/>
    <property type="evidence" value="ECO:0007669"/>
    <property type="project" value="TreeGrafter"/>
</dbReference>
<sequence length="206" mass="23432">MVESALVGHLLDPRSPLNVESLLDAITALLIDCKIPSLMRIKSIDSFISRYQQVIEQVSQQRLKGSDFRLLKVIGRGAFGEVQLVRHTLTNNVYAMKLLNKDDMIKRSDSAFFWEERDIMAHANSDWIVRLHYAFQDQRYLYMVMEYMPGGDLVNLMTTYDVPEKWTRFYAAELVEALAALHSMGYIHRMEGVGRGGGHLGFGSAA</sequence>
<feature type="domain" description="Protein kinase" evidence="2">
    <location>
        <begin position="68"/>
        <end position="206"/>
    </location>
</feature>
<keyword evidence="4" id="KW-1185">Reference proteome</keyword>
<dbReference type="GO" id="GO:0005856">
    <property type="term" value="C:cytoskeleton"/>
    <property type="evidence" value="ECO:0007669"/>
    <property type="project" value="TreeGrafter"/>
</dbReference>
<keyword evidence="1" id="KW-0547">Nucleotide-binding</keyword>
<dbReference type="InterPro" id="IPR000719">
    <property type="entry name" value="Prot_kinase_dom"/>
</dbReference>
<reference evidence="3 4" key="1">
    <citation type="submission" date="2013-05" db="EMBL/GenBank/DDBJ databases">
        <title>Draft genome of the parasitic nematode Anyclostoma ceylanicum.</title>
        <authorList>
            <person name="Mitreva M."/>
        </authorList>
    </citation>
    <scope>NUCLEOTIDE SEQUENCE [LARGE SCALE GENOMIC DNA]</scope>
</reference>
<dbReference type="PROSITE" id="PS50011">
    <property type="entry name" value="PROTEIN_KINASE_DOM"/>
    <property type="match status" value="1"/>
</dbReference>
<proteinExistence type="predicted"/>
<dbReference type="GO" id="GO:1901888">
    <property type="term" value="P:regulation of cell junction assembly"/>
    <property type="evidence" value="ECO:0007669"/>
    <property type="project" value="TreeGrafter"/>
</dbReference>
<dbReference type="GO" id="GO:0005737">
    <property type="term" value="C:cytoplasm"/>
    <property type="evidence" value="ECO:0007669"/>
    <property type="project" value="TreeGrafter"/>
</dbReference>
<name>A0A0D6LI75_9BILA</name>
<accession>A0A0D6LI75</accession>
<protein>
    <recommendedName>
        <fullName evidence="2">Protein kinase domain-containing protein</fullName>
    </recommendedName>
</protein>
<dbReference type="InterPro" id="IPR017441">
    <property type="entry name" value="Protein_kinase_ATP_BS"/>
</dbReference>
<dbReference type="Pfam" id="PF00069">
    <property type="entry name" value="Pkinase"/>
    <property type="match status" value="1"/>
</dbReference>
<dbReference type="GO" id="GO:0030866">
    <property type="term" value="P:cortical actin cytoskeleton organization"/>
    <property type="evidence" value="ECO:0007669"/>
    <property type="project" value="TreeGrafter"/>
</dbReference>